<dbReference type="Proteomes" id="UP000287033">
    <property type="component" value="Unassembled WGS sequence"/>
</dbReference>
<dbReference type="Pfam" id="PF17855">
    <property type="entry name" value="MCM_lid"/>
    <property type="match status" value="1"/>
</dbReference>
<keyword evidence="4" id="KW-0238">DNA-binding</keyword>
<feature type="domain" description="MCM C-terminal AAA(+) ATPase" evidence="5">
    <location>
        <begin position="29"/>
        <end position="67"/>
    </location>
</feature>
<dbReference type="GO" id="GO:0000727">
    <property type="term" value="P:double-strand break repair via break-induced replication"/>
    <property type="evidence" value="ECO:0007669"/>
    <property type="project" value="TreeGrafter"/>
</dbReference>
<dbReference type="OrthoDB" id="1744952at2759"/>
<keyword evidence="7" id="KW-1185">Reference proteome</keyword>
<evidence type="ECO:0000256" key="1">
    <source>
        <dbReference type="ARBA" id="ARBA00008010"/>
    </source>
</evidence>
<dbReference type="InterPro" id="IPR001208">
    <property type="entry name" value="MCM_dom"/>
</dbReference>
<dbReference type="GO" id="GO:1990518">
    <property type="term" value="F:single-stranded 3'-5' DNA helicase activity"/>
    <property type="evidence" value="ECO:0007669"/>
    <property type="project" value="TreeGrafter"/>
</dbReference>
<dbReference type="InterPro" id="IPR031327">
    <property type="entry name" value="MCM"/>
</dbReference>
<dbReference type="GO" id="GO:0005634">
    <property type="term" value="C:nucleus"/>
    <property type="evidence" value="ECO:0007669"/>
    <property type="project" value="TreeGrafter"/>
</dbReference>
<sequence length="166" mass="18968">MTSDDQKSIFAQPYFEERVVDGKIEIPHRHVEEFSPRAIHTRGKVISAAGLTAALIKDEESYEFVIEISREAEEFIVQQYKLLRQHDGCGVVKSAWCITVRQLDSLIRLSEAMARMYGMYVLSKEEHILIELTKSGLKMLKAGAEDDVTEEDDPFMVVNPNYVLED</sequence>
<dbReference type="Gene3D" id="3.40.50.300">
    <property type="entry name" value="P-loop containing nucleotide triphosphate hydrolases"/>
    <property type="match status" value="1"/>
</dbReference>
<gene>
    <name evidence="6" type="ORF">chiPu_0000954</name>
</gene>
<keyword evidence="2" id="KW-0547">Nucleotide-binding</keyword>
<dbReference type="InterPro" id="IPR041562">
    <property type="entry name" value="MCM_lid"/>
</dbReference>
<evidence type="ECO:0000313" key="7">
    <source>
        <dbReference type="Proteomes" id="UP000287033"/>
    </source>
</evidence>
<dbReference type="GO" id="GO:0003697">
    <property type="term" value="F:single-stranded DNA binding"/>
    <property type="evidence" value="ECO:0007669"/>
    <property type="project" value="TreeGrafter"/>
</dbReference>
<dbReference type="GO" id="GO:0005524">
    <property type="term" value="F:ATP binding"/>
    <property type="evidence" value="ECO:0007669"/>
    <property type="project" value="UniProtKB-KW"/>
</dbReference>
<dbReference type="PANTHER" id="PTHR11630">
    <property type="entry name" value="DNA REPLICATION LICENSING FACTOR MCM FAMILY MEMBER"/>
    <property type="match status" value="1"/>
</dbReference>
<evidence type="ECO:0000256" key="4">
    <source>
        <dbReference type="ARBA" id="ARBA00023125"/>
    </source>
</evidence>
<accession>A0A401RWP1</accession>
<dbReference type="PROSITE" id="PS50051">
    <property type="entry name" value="MCM_2"/>
    <property type="match status" value="1"/>
</dbReference>
<reference evidence="6 7" key="1">
    <citation type="journal article" date="2018" name="Nat. Ecol. Evol.">
        <title>Shark genomes provide insights into elasmobranch evolution and the origin of vertebrates.</title>
        <authorList>
            <person name="Hara Y"/>
            <person name="Yamaguchi K"/>
            <person name="Onimaru K"/>
            <person name="Kadota M"/>
            <person name="Koyanagi M"/>
            <person name="Keeley SD"/>
            <person name="Tatsumi K"/>
            <person name="Tanaka K"/>
            <person name="Motone F"/>
            <person name="Kageyama Y"/>
            <person name="Nozu R"/>
            <person name="Adachi N"/>
            <person name="Nishimura O"/>
            <person name="Nakagawa R"/>
            <person name="Tanegashima C"/>
            <person name="Kiyatake I"/>
            <person name="Matsumoto R"/>
            <person name="Murakumo K"/>
            <person name="Nishida K"/>
            <person name="Terakita A"/>
            <person name="Kuratani S"/>
            <person name="Sato K"/>
            <person name="Hyodo S Kuraku.S."/>
        </authorList>
    </citation>
    <scope>NUCLEOTIDE SEQUENCE [LARGE SCALE GENOMIC DNA]</scope>
</reference>
<evidence type="ECO:0000259" key="5">
    <source>
        <dbReference type="PROSITE" id="PS50051"/>
    </source>
</evidence>
<dbReference type="InterPro" id="IPR027417">
    <property type="entry name" value="P-loop_NTPase"/>
</dbReference>
<dbReference type="GO" id="GO:0042555">
    <property type="term" value="C:MCM complex"/>
    <property type="evidence" value="ECO:0007669"/>
    <property type="project" value="TreeGrafter"/>
</dbReference>
<evidence type="ECO:0000256" key="2">
    <source>
        <dbReference type="ARBA" id="ARBA00022741"/>
    </source>
</evidence>
<dbReference type="AlphaFoldDB" id="A0A401RWP1"/>
<comment type="similarity">
    <text evidence="1">Belongs to the MCM family.</text>
</comment>
<proteinExistence type="inferred from homology"/>
<keyword evidence="3" id="KW-0067">ATP-binding</keyword>
<name>A0A401RWP1_CHIPU</name>
<dbReference type="EMBL" id="BEZZ01000013">
    <property type="protein sequence ID" value="GCC22566.1"/>
    <property type="molecule type" value="Genomic_DNA"/>
</dbReference>
<protein>
    <recommendedName>
        <fullName evidence="5">MCM C-terminal AAA(+) ATPase domain-containing protein</fullName>
    </recommendedName>
</protein>
<dbReference type="STRING" id="137246.A0A401RWP1"/>
<organism evidence="6 7">
    <name type="scientific">Chiloscyllium punctatum</name>
    <name type="common">Brownbanded bambooshark</name>
    <name type="synonym">Hemiscyllium punctatum</name>
    <dbReference type="NCBI Taxonomy" id="137246"/>
    <lineage>
        <taxon>Eukaryota</taxon>
        <taxon>Metazoa</taxon>
        <taxon>Chordata</taxon>
        <taxon>Craniata</taxon>
        <taxon>Vertebrata</taxon>
        <taxon>Chondrichthyes</taxon>
        <taxon>Elasmobranchii</taxon>
        <taxon>Galeomorphii</taxon>
        <taxon>Galeoidea</taxon>
        <taxon>Orectolobiformes</taxon>
        <taxon>Hemiscylliidae</taxon>
        <taxon>Chiloscyllium</taxon>
    </lineage>
</organism>
<evidence type="ECO:0000256" key="3">
    <source>
        <dbReference type="ARBA" id="ARBA00022840"/>
    </source>
</evidence>
<dbReference type="GO" id="GO:1902969">
    <property type="term" value="P:mitotic DNA replication"/>
    <property type="evidence" value="ECO:0007669"/>
    <property type="project" value="TreeGrafter"/>
</dbReference>
<evidence type="ECO:0000313" key="6">
    <source>
        <dbReference type="EMBL" id="GCC22566.1"/>
    </source>
</evidence>
<comment type="caution">
    <text evidence="6">The sequence shown here is derived from an EMBL/GenBank/DDBJ whole genome shotgun (WGS) entry which is preliminary data.</text>
</comment>
<dbReference type="PANTHER" id="PTHR11630:SF43">
    <property type="entry name" value="DNA REPLICATION LICENSING FACTOR MCM6"/>
    <property type="match status" value="1"/>
</dbReference>